<dbReference type="GO" id="GO:0004326">
    <property type="term" value="F:tetrahydrofolylpolyglutamate synthase activity"/>
    <property type="evidence" value="ECO:0007669"/>
    <property type="project" value="InterPro"/>
</dbReference>
<dbReference type="NCBIfam" id="TIGR01085">
    <property type="entry name" value="murE"/>
    <property type="match status" value="1"/>
</dbReference>
<evidence type="ECO:0000256" key="8">
    <source>
        <dbReference type="ARBA" id="ARBA00022960"/>
    </source>
</evidence>
<keyword evidence="9 12" id="KW-0573">Peptidoglycan synthesis</keyword>
<keyword evidence="4 12" id="KW-0436">Ligase</keyword>
<dbReference type="InterPro" id="IPR036615">
    <property type="entry name" value="Mur_ligase_C_dom_sf"/>
</dbReference>
<evidence type="ECO:0000259" key="15">
    <source>
        <dbReference type="Pfam" id="PF02875"/>
    </source>
</evidence>
<dbReference type="Pfam" id="PF01225">
    <property type="entry name" value="Mur_ligase"/>
    <property type="match status" value="1"/>
</dbReference>
<evidence type="ECO:0000256" key="6">
    <source>
        <dbReference type="ARBA" id="ARBA00022741"/>
    </source>
</evidence>
<name>A0A268EPH8_9BACL</name>
<feature type="binding site" evidence="12">
    <location>
        <begin position="152"/>
        <end position="153"/>
    </location>
    <ligand>
        <name>UDP-N-acetyl-alpha-D-muramoyl-L-alanyl-D-glutamate</name>
        <dbReference type="ChEBI" id="CHEBI:83900"/>
    </ligand>
</feature>
<feature type="domain" description="Mur ligase N-terminal catalytic" evidence="14">
    <location>
        <begin position="22"/>
        <end position="96"/>
    </location>
</feature>
<dbReference type="GO" id="GO:0051301">
    <property type="term" value="P:cell division"/>
    <property type="evidence" value="ECO:0007669"/>
    <property type="project" value="UniProtKB-KW"/>
</dbReference>
<keyword evidence="10 12" id="KW-0131">Cell cycle</keyword>
<gene>
    <name evidence="12" type="primary">murE</name>
    <name evidence="18" type="ORF">CHH67_16350</name>
    <name evidence="17" type="ORF">GNP94_16000</name>
</gene>
<dbReference type="EMBL" id="NPBY01000048">
    <property type="protein sequence ID" value="PAD75028.1"/>
    <property type="molecule type" value="Genomic_DNA"/>
</dbReference>
<dbReference type="SUPFAM" id="SSF53244">
    <property type="entry name" value="MurD-like peptide ligases, peptide-binding domain"/>
    <property type="match status" value="1"/>
</dbReference>
<dbReference type="Proteomes" id="UP000435177">
    <property type="component" value="Unassembled WGS sequence"/>
</dbReference>
<dbReference type="Gene3D" id="3.40.1390.10">
    <property type="entry name" value="MurE/MurF, N-terminal domain"/>
    <property type="match status" value="1"/>
</dbReference>
<protein>
    <recommendedName>
        <fullName evidence="12">UDP-N-acetylmuramyl-tripeptide synthetase</fullName>
        <ecNumber evidence="12">6.3.2.-</ecNumber>
    </recommendedName>
    <alternativeName>
        <fullName evidence="12">UDP-MurNAc-tripeptide synthetase</fullName>
    </alternativeName>
</protein>
<dbReference type="InterPro" id="IPR000713">
    <property type="entry name" value="Mur_ligase_N"/>
</dbReference>
<dbReference type="InterPro" id="IPR036565">
    <property type="entry name" value="Mur-like_cat_sf"/>
</dbReference>
<comment type="function">
    <text evidence="12">Catalyzes the addition of an amino acid to the nucleotide precursor UDP-N-acetylmuramoyl-L-alanyl-D-glutamate (UMAG) in the biosynthesis of bacterial cell-wall peptidoglycan.</text>
</comment>
<evidence type="ECO:0000313" key="17">
    <source>
        <dbReference type="EMBL" id="MUG67491.1"/>
    </source>
</evidence>
<evidence type="ECO:0000259" key="14">
    <source>
        <dbReference type="Pfam" id="PF01225"/>
    </source>
</evidence>
<reference evidence="17 20" key="2">
    <citation type="submission" date="2019-11" db="EMBL/GenBank/DDBJ databases">
        <title>Draft genome sequences of five Paenibacillus species of dairy origin.</title>
        <authorList>
            <person name="Olajide A.M."/>
            <person name="Chen S."/>
            <person name="Lapointe G."/>
        </authorList>
    </citation>
    <scope>NUCLEOTIDE SEQUENCE [LARGE SCALE GENOMIC DNA]</scope>
    <source>
        <strain evidence="17 20">3CS1</strain>
    </source>
</reference>
<sequence>MNLKLLTDRLLLKTVYGPVSREITNLDTDSRNIRPGGLFICIPGYQVDGHDYAENAIHNGAAAIVAQRPIAVHPGVTVILVPDTRRVLPILANAFYGNPSGKLRLIGITGTNGKTTTAHMVEHILNESGVRTGMVGTLYMRFGDEMEKTVNTTPDVIQLQRYMHSVAEKGGECVVLEVSSHGLDMGRVRGCDFQTVVFTNLSHDHLDFHHTMDNYRNAKELLFSQLGNSERDLMKKAVLNADDEASRYYAKRTSAQPITYGIWNSADIMAEAIRSTPAGMAFKLVTPWGSRPVMLPVPGEHNVYNAMAAAAACLADGVSLDAVHSALERFPGVPGRFQEVDTGKSFGVVVDYAHNPDGLKAVLQSARQITQGKLICVLGCRGERDRRKRPVMARIACAYSDYVIFTSDNAYNEDPERILAEMMSGLNEQAYQNWQVIPDRKEAIRRAVELAGDHDRVIITGRGHETSLVKGNEVDVFTDEEAVIHSLQSFHSGAEMSSSEKPFH</sequence>
<keyword evidence="8 12" id="KW-0133">Cell shape</keyword>
<dbReference type="UniPathway" id="UPA00219"/>
<keyword evidence="3 12" id="KW-0963">Cytoplasm</keyword>
<evidence type="ECO:0000256" key="12">
    <source>
        <dbReference type="HAMAP-Rule" id="MF_00208"/>
    </source>
</evidence>
<feature type="binding site" evidence="12">
    <location>
        <position position="30"/>
    </location>
    <ligand>
        <name>UDP-N-acetyl-alpha-D-muramoyl-L-alanyl-D-glutamate</name>
        <dbReference type="ChEBI" id="CHEBI:83900"/>
    </ligand>
</feature>
<evidence type="ECO:0000256" key="4">
    <source>
        <dbReference type="ARBA" id="ARBA00022598"/>
    </source>
</evidence>
<evidence type="ECO:0000256" key="3">
    <source>
        <dbReference type="ARBA" id="ARBA00022490"/>
    </source>
</evidence>
<feature type="domain" description="Mur ligase C-terminal" evidence="15">
    <location>
        <begin position="335"/>
        <end position="463"/>
    </location>
</feature>
<dbReference type="AlphaFoldDB" id="A0A268EPH8"/>
<accession>A0A268EPH8</accession>
<keyword evidence="5 12" id="KW-0132">Cell division</keyword>
<dbReference type="EC" id="6.3.2.-" evidence="12"/>
<dbReference type="InterPro" id="IPR035911">
    <property type="entry name" value="MurE/MurF_N"/>
</dbReference>
<dbReference type="OrthoDB" id="9800958at2"/>
<dbReference type="InterPro" id="IPR005761">
    <property type="entry name" value="UDP-N-AcMur-Glu-dNH2Pim_ligase"/>
</dbReference>
<feature type="domain" description="Mur ligase central" evidence="16">
    <location>
        <begin position="108"/>
        <end position="313"/>
    </location>
</feature>
<evidence type="ECO:0000256" key="2">
    <source>
        <dbReference type="ARBA" id="ARBA00005898"/>
    </source>
</evidence>
<dbReference type="PROSITE" id="PS01011">
    <property type="entry name" value="FOLYLPOLYGLU_SYNT_1"/>
    <property type="match status" value="1"/>
</dbReference>
<evidence type="ECO:0000259" key="16">
    <source>
        <dbReference type="Pfam" id="PF08245"/>
    </source>
</evidence>
<dbReference type="GO" id="GO:0000287">
    <property type="term" value="F:magnesium ion binding"/>
    <property type="evidence" value="ECO:0007669"/>
    <property type="project" value="UniProtKB-UniRule"/>
</dbReference>
<dbReference type="GO" id="GO:0009252">
    <property type="term" value="P:peptidoglycan biosynthetic process"/>
    <property type="evidence" value="ECO:0007669"/>
    <property type="project" value="UniProtKB-UniRule"/>
</dbReference>
<feature type="binding site" evidence="12">
    <location>
        <position position="187"/>
    </location>
    <ligand>
        <name>UDP-N-acetyl-alpha-D-muramoyl-L-alanyl-D-glutamate</name>
        <dbReference type="ChEBI" id="CHEBI:83900"/>
    </ligand>
</feature>
<comment type="PTM">
    <text evidence="12">Carboxylation is probably crucial for Mg(2+) binding and, consequently, for the gamma-phosphate positioning of ATP.</text>
</comment>
<dbReference type="InterPro" id="IPR018109">
    <property type="entry name" value="Folylpolyglutamate_synth_CS"/>
</dbReference>
<keyword evidence="7 12" id="KW-0067">ATP-binding</keyword>
<evidence type="ECO:0000256" key="10">
    <source>
        <dbReference type="ARBA" id="ARBA00023306"/>
    </source>
</evidence>
<reference evidence="18 19" key="1">
    <citation type="submission" date="2017-07" db="EMBL/GenBank/DDBJ databases">
        <title>Isolation and whole genome analysis of endospore-forming bacteria from heroin.</title>
        <authorList>
            <person name="Kalinowski J."/>
            <person name="Ahrens B."/>
            <person name="Al-Dilaimi A."/>
            <person name="Winkler A."/>
            <person name="Wibberg D."/>
            <person name="Schleenbecker U."/>
            <person name="Ruckert C."/>
            <person name="Wolfel R."/>
            <person name="Grass G."/>
        </authorList>
    </citation>
    <scope>NUCLEOTIDE SEQUENCE [LARGE SCALE GENOMIC DNA]</scope>
    <source>
        <strain evidence="18 19">7537-G1</strain>
    </source>
</reference>
<dbReference type="Gene3D" id="3.90.190.20">
    <property type="entry name" value="Mur ligase, C-terminal domain"/>
    <property type="match status" value="1"/>
</dbReference>
<dbReference type="Gene3D" id="3.40.1190.10">
    <property type="entry name" value="Mur-like, catalytic domain"/>
    <property type="match status" value="1"/>
</dbReference>
<dbReference type="PANTHER" id="PTHR23135">
    <property type="entry name" value="MUR LIGASE FAMILY MEMBER"/>
    <property type="match status" value="1"/>
</dbReference>
<dbReference type="EMBL" id="WOAA01000014">
    <property type="protein sequence ID" value="MUG67491.1"/>
    <property type="molecule type" value="Genomic_DNA"/>
</dbReference>
<dbReference type="GO" id="GO:0005524">
    <property type="term" value="F:ATP binding"/>
    <property type="evidence" value="ECO:0007669"/>
    <property type="project" value="UniProtKB-UniRule"/>
</dbReference>
<dbReference type="Pfam" id="PF08245">
    <property type="entry name" value="Mur_ligase_M"/>
    <property type="match status" value="1"/>
</dbReference>
<dbReference type="Proteomes" id="UP000215596">
    <property type="component" value="Unassembled WGS sequence"/>
</dbReference>
<organism evidence="18 19">
    <name type="scientific">Paenibacillus campinasensis</name>
    <dbReference type="NCBI Taxonomy" id="66347"/>
    <lineage>
        <taxon>Bacteria</taxon>
        <taxon>Bacillati</taxon>
        <taxon>Bacillota</taxon>
        <taxon>Bacilli</taxon>
        <taxon>Bacillales</taxon>
        <taxon>Paenibacillaceae</taxon>
        <taxon>Paenibacillus</taxon>
    </lineage>
</organism>
<dbReference type="PANTHER" id="PTHR23135:SF4">
    <property type="entry name" value="UDP-N-ACETYLMURAMOYL-L-ALANYL-D-GLUTAMATE--2,6-DIAMINOPIMELATE LIGASE MURE HOMOLOG, CHLOROPLASTIC"/>
    <property type="match status" value="1"/>
</dbReference>
<evidence type="ECO:0000313" key="19">
    <source>
        <dbReference type="Proteomes" id="UP000215596"/>
    </source>
</evidence>
<dbReference type="GO" id="GO:0005737">
    <property type="term" value="C:cytoplasm"/>
    <property type="evidence" value="ECO:0007669"/>
    <property type="project" value="UniProtKB-SubCell"/>
</dbReference>
<dbReference type="HAMAP" id="MF_00208">
    <property type="entry name" value="MurE"/>
    <property type="match status" value="1"/>
</dbReference>
<evidence type="ECO:0000256" key="11">
    <source>
        <dbReference type="ARBA" id="ARBA00023316"/>
    </source>
</evidence>
<keyword evidence="11 12" id="KW-0961">Cell wall biogenesis/degradation</keyword>
<comment type="caution">
    <text evidence="12">Lacks conserved residue(s) required for the propagation of feature annotation.</text>
</comment>
<comment type="similarity">
    <text evidence="2 12">Belongs to the MurCDEF family. MurE subfamily.</text>
</comment>
<feature type="binding site" evidence="12">
    <location>
        <position position="151"/>
    </location>
    <ligand>
        <name>UDP-N-acetyl-alpha-D-muramoyl-L-alanyl-D-glutamate</name>
        <dbReference type="ChEBI" id="CHEBI:83900"/>
    </ligand>
</feature>
<comment type="subcellular location">
    <subcellularLocation>
        <location evidence="12 13">Cytoplasm</location>
    </subcellularLocation>
</comment>
<evidence type="ECO:0000313" key="20">
    <source>
        <dbReference type="Proteomes" id="UP000435177"/>
    </source>
</evidence>
<comment type="caution">
    <text evidence="18">The sequence shown here is derived from an EMBL/GenBank/DDBJ whole genome shotgun (WGS) entry which is preliminary data.</text>
</comment>
<proteinExistence type="inferred from homology"/>
<evidence type="ECO:0000256" key="9">
    <source>
        <dbReference type="ARBA" id="ARBA00022984"/>
    </source>
</evidence>
<dbReference type="Pfam" id="PF02875">
    <property type="entry name" value="Mur_ligase_C"/>
    <property type="match status" value="1"/>
</dbReference>
<comment type="pathway">
    <text evidence="1 12 13">Cell wall biogenesis; peptidoglycan biosynthesis.</text>
</comment>
<feature type="binding site" evidence="12">
    <location>
        <begin position="110"/>
        <end position="116"/>
    </location>
    <ligand>
        <name>ATP</name>
        <dbReference type="ChEBI" id="CHEBI:30616"/>
    </ligand>
</feature>
<keyword evidence="12" id="KW-0460">Magnesium</keyword>
<feature type="modified residue" description="N6-carboxylysine" evidence="12">
    <location>
        <position position="219"/>
    </location>
</feature>
<evidence type="ECO:0000256" key="13">
    <source>
        <dbReference type="RuleBase" id="RU004135"/>
    </source>
</evidence>
<dbReference type="SUPFAM" id="SSF53623">
    <property type="entry name" value="MurD-like peptide ligases, catalytic domain"/>
    <property type="match status" value="1"/>
</dbReference>
<keyword evidence="20" id="KW-1185">Reference proteome</keyword>
<dbReference type="InterPro" id="IPR013221">
    <property type="entry name" value="Mur_ligase_cen"/>
</dbReference>
<evidence type="ECO:0000313" key="18">
    <source>
        <dbReference type="EMBL" id="PAD75028.1"/>
    </source>
</evidence>
<evidence type="ECO:0000256" key="1">
    <source>
        <dbReference type="ARBA" id="ARBA00004752"/>
    </source>
</evidence>
<dbReference type="GO" id="GO:0071555">
    <property type="term" value="P:cell wall organization"/>
    <property type="evidence" value="ECO:0007669"/>
    <property type="project" value="UniProtKB-KW"/>
</dbReference>
<dbReference type="RefSeq" id="WP_095266279.1">
    <property type="nucleotide sequence ID" value="NZ_NPBY01000048.1"/>
</dbReference>
<comment type="cofactor">
    <cofactor evidence="12">
        <name>Mg(2+)</name>
        <dbReference type="ChEBI" id="CHEBI:18420"/>
    </cofactor>
</comment>
<evidence type="ECO:0000256" key="5">
    <source>
        <dbReference type="ARBA" id="ARBA00022618"/>
    </source>
</evidence>
<dbReference type="NCBIfam" id="NF001126">
    <property type="entry name" value="PRK00139.1-4"/>
    <property type="match status" value="1"/>
</dbReference>
<dbReference type="InterPro" id="IPR004101">
    <property type="entry name" value="Mur_ligase_C"/>
</dbReference>
<dbReference type="GO" id="GO:0008360">
    <property type="term" value="P:regulation of cell shape"/>
    <property type="evidence" value="ECO:0007669"/>
    <property type="project" value="UniProtKB-KW"/>
</dbReference>
<evidence type="ECO:0000256" key="7">
    <source>
        <dbReference type="ARBA" id="ARBA00022840"/>
    </source>
</evidence>
<keyword evidence="6 12" id="KW-0547">Nucleotide-binding</keyword>
<feature type="binding site" evidence="12">
    <location>
        <position position="179"/>
    </location>
    <ligand>
        <name>UDP-N-acetyl-alpha-D-muramoyl-L-alanyl-D-glutamate</name>
        <dbReference type="ChEBI" id="CHEBI:83900"/>
    </ligand>
</feature>
<dbReference type="SUPFAM" id="SSF63418">
    <property type="entry name" value="MurE/MurF N-terminal domain"/>
    <property type="match status" value="1"/>
</dbReference>